<feature type="compositionally biased region" description="Pro residues" evidence="1">
    <location>
        <begin position="8"/>
        <end position="28"/>
    </location>
</feature>
<dbReference type="RefSeq" id="XP_066657726.1">
    <property type="nucleotide sequence ID" value="XM_066802847.1"/>
</dbReference>
<name>A0ABR1M1Z4_9PEZI</name>
<evidence type="ECO:0000313" key="2">
    <source>
        <dbReference type="EMBL" id="KAK7540795.1"/>
    </source>
</evidence>
<feature type="compositionally biased region" description="Basic and acidic residues" evidence="1">
    <location>
        <begin position="82"/>
        <end position="91"/>
    </location>
</feature>
<evidence type="ECO:0000313" key="3">
    <source>
        <dbReference type="Proteomes" id="UP001360953"/>
    </source>
</evidence>
<feature type="region of interest" description="Disordered" evidence="1">
    <location>
        <begin position="1"/>
        <end position="211"/>
    </location>
</feature>
<feature type="compositionally biased region" description="Basic and acidic residues" evidence="1">
    <location>
        <begin position="137"/>
        <end position="152"/>
    </location>
</feature>
<feature type="region of interest" description="Disordered" evidence="1">
    <location>
        <begin position="343"/>
        <end position="396"/>
    </location>
</feature>
<gene>
    <name evidence="2" type="ORF">J3D65DRAFT_665547</name>
</gene>
<feature type="compositionally biased region" description="Polar residues" evidence="1">
    <location>
        <begin position="105"/>
        <end position="124"/>
    </location>
</feature>
<keyword evidence="3" id="KW-1185">Reference proteome</keyword>
<reference evidence="2 3" key="1">
    <citation type="submission" date="2024-04" db="EMBL/GenBank/DDBJ databases">
        <title>Phyllosticta paracitricarpa is synonymous to the EU quarantine fungus P. citricarpa based on phylogenomic analyses.</title>
        <authorList>
            <consortium name="Lawrence Berkeley National Laboratory"/>
            <person name="Van ingen-buijs V.A."/>
            <person name="Van westerhoven A.C."/>
            <person name="Haridas S."/>
            <person name="Skiadas P."/>
            <person name="Martin F."/>
            <person name="Groenewald J.Z."/>
            <person name="Crous P.W."/>
            <person name="Seidl M.F."/>
        </authorList>
    </citation>
    <scope>NUCLEOTIDE SEQUENCE [LARGE SCALE GENOMIC DNA]</scope>
    <source>
        <strain evidence="2 3">CPC 17464</strain>
    </source>
</reference>
<organism evidence="2 3">
    <name type="scientific">Phyllosticta citribraziliensis</name>
    <dbReference type="NCBI Taxonomy" id="989973"/>
    <lineage>
        <taxon>Eukaryota</taxon>
        <taxon>Fungi</taxon>
        <taxon>Dikarya</taxon>
        <taxon>Ascomycota</taxon>
        <taxon>Pezizomycotina</taxon>
        <taxon>Dothideomycetes</taxon>
        <taxon>Dothideomycetes incertae sedis</taxon>
        <taxon>Botryosphaeriales</taxon>
        <taxon>Phyllostictaceae</taxon>
        <taxon>Phyllosticta</taxon>
    </lineage>
</organism>
<sequence length="396" mass="44463">MDEDPFPKPEYGPFDPPRPAIQPPPLRPGSPHTIKWKRDPKNNSFSPYTLWEKRRIREGKKPTRDEPKPKCPVRRSTISGDDAIRRPKSSSDNKPSLRRGETEPDSTTPYRRSTISLVSRTATTDDWEGQRPLLFDTNKEQTEASRQADRRFSVAVLEQVRKPFSRSRVRPKSADRDVPFDHISDQGLRSRSQPSKAAAACARDGKPCSGSSPTADGFPFFFRPFNPFFGLTFSWNTSNEATPPGTSTGASASLPDGSPRTSLCFPEPKPQYFPVGAATKALISNPGSSTWLRDLETNRATTWSLPREAVNGARFEMDQQRPHRDPSREAYFVERPHSVFDLRTWGQEEEEESSAVAEGDGPDERGGRLRMRMDSARESISKGFQRLVGRKNSSPA</sequence>
<feature type="compositionally biased region" description="Basic and acidic residues" evidence="1">
    <location>
        <begin position="51"/>
        <end position="69"/>
    </location>
</feature>
<dbReference type="Proteomes" id="UP001360953">
    <property type="component" value="Unassembled WGS sequence"/>
</dbReference>
<evidence type="ECO:0000256" key="1">
    <source>
        <dbReference type="SAM" id="MobiDB-lite"/>
    </source>
</evidence>
<feature type="compositionally biased region" description="Polar residues" evidence="1">
    <location>
        <begin position="240"/>
        <end position="251"/>
    </location>
</feature>
<dbReference type="GeneID" id="92035753"/>
<dbReference type="EMBL" id="JBBPEH010000003">
    <property type="protein sequence ID" value="KAK7540795.1"/>
    <property type="molecule type" value="Genomic_DNA"/>
</dbReference>
<feature type="compositionally biased region" description="Basic and acidic residues" evidence="1">
    <location>
        <begin position="172"/>
        <end position="184"/>
    </location>
</feature>
<proteinExistence type="predicted"/>
<protein>
    <submittedName>
        <fullName evidence="2">Uncharacterized protein</fullName>
    </submittedName>
</protein>
<feature type="compositionally biased region" description="Basic and acidic residues" evidence="1">
    <location>
        <begin position="362"/>
        <end position="380"/>
    </location>
</feature>
<accession>A0ABR1M1Z4</accession>
<comment type="caution">
    <text evidence="2">The sequence shown here is derived from an EMBL/GenBank/DDBJ whole genome shotgun (WGS) entry which is preliminary data.</text>
</comment>
<feature type="region of interest" description="Disordered" evidence="1">
    <location>
        <begin position="240"/>
        <end position="260"/>
    </location>
</feature>